<reference evidence="3" key="1">
    <citation type="journal article" date="2019" name="Int. J. Syst. Evol. Microbiol.">
        <title>The Global Catalogue of Microorganisms (GCM) 10K type strain sequencing project: providing services to taxonomists for standard genome sequencing and annotation.</title>
        <authorList>
            <consortium name="The Broad Institute Genomics Platform"/>
            <consortium name="The Broad Institute Genome Sequencing Center for Infectious Disease"/>
            <person name="Wu L."/>
            <person name="Ma J."/>
        </authorList>
    </citation>
    <scope>NUCLEOTIDE SEQUENCE [LARGE SCALE GENOMIC DNA]</scope>
    <source>
        <strain evidence="3">JCM 9088</strain>
    </source>
</reference>
<proteinExistence type="predicted"/>
<feature type="region of interest" description="Disordered" evidence="1">
    <location>
        <begin position="48"/>
        <end position="105"/>
    </location>
</feature>
<evidence type="ECO:0000313" key="3">
    <source>
        <dbReference type="Proteomes" id="UP001500403"/>
    </source>
</evidence>
<evidence type="ECO:0000313" key="2">
    <source>
        <dbReference type="EMBL" id="GAA2939260.1"/>
    </source>
</evidence>
<keyword evidence="3" id="KW-1185">Reference proteome</keyword>
<organism evidence="2 3">
    <name type="scientific">Streptomyces enissocaesilis</name>
    <dbReference type="NCBI Taxonomy" id="332589"/>
    <lineage>
        <taxon>Bacteria</taxon>
        <taxon>Bacillati</taxon>
        <taxon>Actinomycetota</taxon>
        <taxon>Actinomycetes</taxon>
        <taxon>Kitasatosporales</taxon>
        <taxon>Streptomycetaceae</taxon>
        <taxon>Streptomyces</taxon>
        <taxon>Streptomyces rochei group</taxon>
    </lineage>
</organism>
<feature type="region of interest" description="Disordered" evidence="1">
    <location>
        <begin position="1"/>
        <end position="21"/>
    </location>
</feature>
<gene>
    <name evidence="2" type="ORF">GCM10010446_25870</name>
</gene>
<name>A0ABP6JNC9_9ACTN</name>
<feature type="compositionally biased region" description="Low complexity" evidence="1">
    <location>
        <begin position="54"/>
        <end position="69"/>
    </location>
</feature>
<evidence type="ECO:0000256" key="1">
    <source>
        <dbReference type="SAM" id="MobiDB-lite"/>
    </source>
</evidence>
<comment type="caution">
    <text evidence="2">The sequence shown here is derived from an EMBL/GenBank/DDBJ whole genome shotgun (WGS) entry which is preliminary data.</text>
</comment>
<feature type="compositionally biased region" description="Basic and acidic residues" evidence="1">
    <location>
        <begin position="81"/>
        <end position="90"/>
    </location>
</feature>
<dbReference type="Proteomes" id="UP001500403">
    <property type="component" value="Unassembled WGS sequence"/>
</dbReference>
<accession>A0ABP6JNC9</accession>
<protein>
    <submittedName>
        <fullName evidence="2">Uncharacterized protein</fullName>
    </submittedName>
</protein>
<dbReference type="EMBL" id="BAAAUD010000025">
    <property type="protein sequence ID" value="GAA2939260.1"/>
    <property type="molecule type" value="Genomic_DNA"/>
</dbReference>
<sequence>MWISSDQIRPKHHTPRTTKAVPNTVASVKEIAGLTPYATGARCTVRAPVHHSSPAPNNVNAAPANTAGPLSIPVPLTLAVRRPDSPDREAGTPGTPAADLETNSG</sequence>